<sequence length="37" mass="4274">MNINETALIGKYNAITGAEWFQLKGINELIKYKINFN</sequence>
<dbReference type="Proteomes" id="UP000078431">
    <property type="component" value="Unassembled WGS sequence"/>
</dbReference>
<organism evidence="1 2">
    <name type="scientific">Obesumbacterium proteus ATCC 12841</name>
    <dbReference type="NCBI Taxonomy" id="1354268"/>
    <lineage>
        <taxon>Bacteria</taxon>
        <taxon>Pseudomonadati</taxon>
        <taxon>Pseudomonadota</taxon>
        <taxon>Gammaproteobacteria</taxon>
        <taxon>Enterobacterales</taxon>
        <taxon>Hafniaceae</taxon>
        <taxon>Obesumbacterium</taxon>
    </lineage>
</organism>
<reference evidence="1 2" key="1">
    <citation type="submission" date="2016-04" db="EMBL/GenBank/DDBJ databases">
        <title>ATOL: Assembling a taxonomically balanced genome-scale reconstruction of the evolutionary history of the Enterobacteriaceae.</title>
        <authorList>
            <person name="Plunkett G.III."/>
            <person name="Neeno-Eckwall E.C."/>
            <person name="Glasner J.D."/>
            <person name="Perna N.T."/>
        </authorList>
    </citation>
    <scope>NUCLEOTIDE SEQUENCE [LARGE SCALE GENOMIC DNA]</scope>
    <source>
        <strain evidence="1 2">ATCC 12841</strain>
    </source>
</reference>
<gene>
    <name evidence="1" type="ORF">M993_02952</name>
</gene>
<comment type="caution">
    <text evidence="1">The sequence shown here is derived from an EMBL/GenBank/DDBJ whole genome shotgun (WGS) entry which is preliminary data.</text>
</comment>
<protein>
    <submittedName>
        <fullName evidence="1">Uncharacterized protein</fullName>
    </submittedName>
</protein>
<dbReference type="AlphaFoldDB" id="A0AA91IP38"/>
<evidence type="ECO:0000313" key="2">
    <source>
        <dbReference type="Proteomes" id="UP000078431"/>
    </source>
</evidence>
<evidence type="ECO:0000313" key="1">
    <source>
        <dbReference type="EMBL" id="OAT58417.1"/>
    </source>
</evidence>
<dbReference type="EMBL" id="LXEX01000043">
    <property type="protein sequence ID" value="OAT58417.1"/>
    <property type="molecule type" value="Genomic_DNA"/>
</dbReference>
<accession>A0AA91IP38</accession>
<keyword evidence="2" id="KW-1185">Reference proteome</keyword>
<proteinExistence type="predicted"/>
<name>A0AA91IP38_9GAMM</name>